<feature type="domain" description="USP" evidence="15">
    <location>
        <begin position="117"/>
        <end position="422"/>
    </location>
</feature>
<dbReference type="PROSITE" id="PS00972">
    <property type="entry name" value="USP_1"/>
    <property type="match status" value="1"/>
</dbReference>
<feature type="region of interest" description="Disordered" evidence="14">
    <location>
        <begin position="430"/>
        <end position="473"/>
    </location>
</feature>
<comment type="subcellular location">
    <subcellularLocation>
        <location evidence="2">Nucleus</location>
        <location evidence="2">Nucleolus</location>
    </subcellularLocation>
</comment>
<keyword evidence="5" id="KW-0645">Protease</keyword>
<dbReference type="Proteomes" id="UP000695022">
    <property type="component" value="Unplaced"/>
</dbReference>
<evidence type="ECO:0000256" key="13">
    <source>
        <dbReference type="ARBA" id="ARBA00043009"/>
    </source>
</evidence>
<evidence type="ECO:0000256" key="5">
    <source>
        <dbReference type="ARBA" id="ARBA00022670"/>
    </source>
</evidence>
<proteinExistence type="inferred from homology"/>
<evidence type="ECO:0000313" key="16">
    <source>
        <dbReference type="Proteomes" id="UP000695022"/>
    </source>
</evidence>
<dbReference type="PROSITE" id="PS00973">
    <property type="entry name" value="USP_2"/>
    <property type="match status" value="1"/>
</dbReference>
<evidence type="ECO:0000256" key="6">
    <source>
        <dbReference type="ARBA" id="ARBA00022786"/>
    </source>
</evidence>
<evidence type="ECO:0000259" key="15">
    <source>
        <dbReference type="PROSITE" id="PS50235"/>
    </source>
</evidence>
<keyword evidence="16" id="KW-1185">Reference proteome</keyword>
<feature type="region of interest" description="Disordered" evidence="14">
    <location>
        <begin position="571"/>
        <end position="628"/>
    </location>
</feature>
<evidence type="ECO:0000256" key="1">
    <source>
        <dbReference type="ARBA" id="ARBA00000707"/>
    </source>
</evidence>
<feature type="compositionally biased region" description="Basic residues" evidence="14">
    <location>
        <begin position="1122"/>
        <end position="1135"/>
    </location>
</feature>
<feature type="compositionally biased region" description="Low complexity" evidence="14">
    <location>
        <begin position="761"/>
        <end position="780"/>
    </location>
</feature>
<keyword evidence="6" id="KW-0833">Ubl conjugation pathway</keyword>
<organism evidence="16 17">
    <name type="scientific">Priapulus caudatus</name>
    <name type="common">Priapulid worm</name>
    <dbReference type="NCBI Taxonomy" id="37621"/>
    <lineage>
        <taxon>Eukaryota</taxon>
        <taxon>Metazoa</taxon>
        <taxon>Ecdysozoa</taxon>
        <taxon>Scalidophora</taxon>
        <taxon>Priapulida</taxon>
        <taxon>Priapulimorpha</taxon>
        <taxon>Priapulimorphida</taxon>
        <taxon>Priapulidae</taxon>
        <taxon>Priapulus</taxon>
    </lineage>
</organism>
<evidence type="ECO:0000256" key="9">
    <source>
        <dbReference type="ARBA" id="ARBA00039432"/>
    </source>
</evidence>
<dbReference type="Pfam" id="PF00443">
    <property type="entry name" value="UCH"/>
    <property type="match status" value="1"/>
</dbReference>
<feature type="region of interest" description="Disordered" evidence="14">
    <location>
        <begin position="1110"/>
        <end position="1135"/>
    </location>
</feature>
<evidence type="ECO:0000256" key="11">
    <source>
        <dbReference type="ARBA" id="ARBA00042154"/>
    </source>
</evidence>
<comment type="similarity">
    <text evidence="3">Belongs to the peptidase C19 family.</text>
</comment>
<feature type="region of interest" description="Disordered" evidence="14">
    <location>
        <begin position="486"/>
        <end position="529"/>
    </location>
</feature>
<feature type="compositionally biased region" description="Low complexity" evidence="14">
    <location>
        <begin position="517"/>
        <end position="526"/>
    </location>
</feature>
<evidence type="ECO:0000256" key="8">
    <source>
        <dbReference type="ARBA" id="ARBA00022807"/>
    </source>
</evidence>
<evidence type="ECO:0000256" key="7">
    <source>
        <dbReference type="ARBA" id="ARBA00022801"/>
    </source>
</evidence>
<dbReference type="CDD" id="cd02661">
    <property type="entry name" value="Peptidase_C19E"/>
    <property type="match status" value="1"/>
</dbReference>
<accession>A0ABM1ELF7</accession>
<evidence type="ECO:0000256" key="10">
    <source>
        <dbReference type="ARBA" id="ARBA00041300"/>
    </source>
</evidence>
<sequence>MPANSVLGIHEAISEALRGSIKETSLEERLVAASKKVLLTSIDFEKAGEQFSHLQHLRMKYKPLNAGSSGVRDVNAAKKEKMAGKEHGEEAPLKPRCTLYAAEKLRMTWTHVLRVGAGLENAGNTCFLNAVLQCLTYTPPLTHYLLSGEHGQQCHVVGFCVLCDLQNHMKRALSHSGHVIRPQMIIARLRQIAKHFRFGRQEDAHEFLRYVLDVAQKNCLAGQPRDLDRFSRETTVINQIFGGYHRSQVQCLKCRAKSNTYDHFLDISLDIKVANSVQRALERFVQPELLQKENAYDCRHCACKVTAQKRFTVFHAPSVLTLQLKRFEYARFDGRKVHDMVHYPEQLDLRPYMSRRDGPPVLYSLYGIVCHSGGGIHSGHYYAYAKAPNGVWHVFNDTIVRDMKNTNVLNRPEAYLLFYVRDSAQPRLNGEISHSGAADAAQKPGAEARPDAKAVAAPPASPAKGSFIGPRLPQGLTINEAAKRARVDMGSPVPRQALSPPAQQKVPPKSAPENSPKPKVTPSSSPLAREKISFGIKPHTELVKPRIVMHIKQGKVVANTSKADPADAAAAKLNPLVPYPEQSSSDNDSDAENKEAVKRKPREAAASPKAGKTDKLPSGLREGNRPYPDLQLAVKSPLGAKQSGNVPAARSVSSPITVQHVALCSPLRNGTPPVRATSQWIVTDHNLVSPSSQGSNWSVNSTTEWTVSDGSPRKAAAASREYSLSAGWTIEADTKPAPAAPQPPAAGAPPDEEKNEEQEQSRGACDASSSAGGSERLSSGHASDSDSRQSSIRLKLCKRNSSSEKPTETQSSESDDTRHRKKKRRNGDDAEAGGKKHKKRKRQRSRSPGEEGGECASESRADDDEASVRKRHKKHKKKRRKEKERRKREARSEDDDDDGEASFKMEWVEKTKETVLTDTLDALPAAAAATELKPDAQVPTYSWDAHAKEGVAAAAVGSGAPARPSLGVEELLLGQSSHGYGVGVSSWDGGDSHVDLDVKREIAEQQLRRRYDDGHDEELDCGKTKKVKQRPLLEQRPASENPFQKVATLKQQVGSHHWQTPSGSRNHYQVGTGCHGNSHRGDGYHAAKFQGGGPRTGHGDGYSNYNYGRNTNTNGFQGNSYHSRHHHHHGRSFRN</sequence>
<feature type="compositionally biased region" description="Basic residues" evidence="14">
    <location>
        <begin position="835"/>
        <end position="845"/>
    </location>
</feature>
<feature type="region of interest" description="Disordered" evidence="14">
    <location>
        <begin position="687"/>
        <end position="713"/>
    </location>
</feature>
<dbReference type="EC" id="3.4.19.12" evidence="4"/>
<dbReference type="RefSeq" id="XP_014673028.1">
    <property type="nucleotide sequence ID" value="XM_014817542.1"/>
</dbReference>
<dbReference type="InterPro" id="IPR050164">
    <property type="entry name" value="Peptidase_C19"/>
</dbReference>
<reference evidence="17" key="1">
    <citation type="submission" date="2025-08" db="UniProtKB">
        <authorList>
            <consortium name="RefSeq"/>
        </authorList>
    </citation>
    <scope>IDENTIFICATION</scope>
</reference>
<evidence type="ECO:0000256" key="12">
    <source>
        <dbReference type="ARBA" id="ARBA00042420"/>
    </source>
</evidence>
<feature type="compositionally biased region" description="Basic residues" evidence="14">
    <location>
        <begin position="869"/>
        <end position="889"/>
    </location>
</feature>
<dbReference type="GeneID" id="106813407"/>
<dbReference type="InterPro" id="IPR001394">
    <property type="entry name" value="Peptidase_C19_UCH"/>
</dbReference>
<evidence type="ECO:0000256" key="3">
    <source>
        <dbReference type="ARBA" id="ARBA00009085"/>
    </source>
</evidence>
<evidence type="ECO:0000256" key="4">
    <source>
        <dbReference type="ARBA" id="ARBA00012759"/>
    </source>
</evidence>
<gene>
    <name evidence="17" type="primary">LOC106813407</name>
</gene>
<name>A0ABM1ELF7_PRICU</name>
<dbReference type="SUPFAM" id="SSF54001">
    <property type="entry name" value="Cysteine proteinases"/>
    <property type="match status" value="1"/>
</dbReference>
<feature type="compositionally biased region" description="Pro residues" evidence="14">
    <location>
        <begin position="738"/>
        <end position="747"/>
    </location>
</feature>
<keyword evidence="7" id="KW-0378">Hydrolase</keyword>
<dbReference type="InterPro" id="IPR018200">
    <property type="entry name" value="USP_CS"/>
</dbReference>
<dbReference type="InterPro" id="IPR028889">
    <property type="entry name" value="USP"/>
</dbReference>
<evidence type="ECO:0000313" key="17">
    <source>
        <dbReference type="RefSeq" id="XP_014673028.1"/>
    </source>
</evidence>
<feature type="compositionally biased region" description="Polar residues" evidence="14">
    <location>
        <begin position="687"/>
        <end position="709"/>
    </location>
</feature>
<protein>
    <recommendedName>
        <fullName evidence="9">Ubiquitin carboxyl-terminal hydrolase 36</fullName>
        <ecNumber evidence="4">3.4.19.12</ecNumber>
    </recommendedName>
    <alternativeName>
        <fullName evidence="12">Deubiquitinating enzyme 36</fullName>
    </alternativeName>
    <alternativeName>
        <fullName evidence="11">Protein scrawny</fullName>
    </alternativeName>
    <alternativeName>
        <fullName evidence="10">Ubiquitin thioesterase 36</fullName>
    </alternativeName>
    <alternativeName>
        <fullName evidence="13">Ubiquitin-specific-processing protease 36</fullName>
    </alternativeName>
</protein>
<dbReference type="InterPro" id="IPR038765">
    <property type="entry name" value="Papain-like_cys_pep_sf"/>
</dbReference>
<evidence type="ECO:0000256" key="2">
    <source>
        <dbReference type="ARBA" id="ARBA00004604"/>
    </source>
</evidence>
<dbReference type="PROSITE" id="PS50235">
    <property type="entry name" value="USP_3"/>
    <property type="match status" value="1"/>
</dbReference>
<feature type="region of interest" description="Disordered" evidence="14">
    <location>
        <begin position="731"/>
        <end position="905"/>
    </location>
</feature>
<comment type="catalytic activity">
    <reaction evidence="1">
        <text>Thiol-dependent hydrolysis of ester, thioester, amide, peptide and isopeptide bonds formed by the C-terminal Gly of ubiquitin (a 76-residue protein attached to proteins as an intracellular targeting signal).</text>
        <dbReference type="EC" id="3.4.19.12"/>
    </reaction>
</comment>
<evidence type="ECO:0000256" key="14">
    <source>
        <dbReference type="SAM" id="MobiDB-lite"/>
    </source>
</evidence>
<dbReference type="PANTHER" id="PTHR24006:SF758">
    <property type="entry name" value="UBIQUITIN CARBOXYL-TERMINAL HYDROLASE 36"/>
    <property type="match status" value="1"/>
</dbReference>
<keyword evidence="8" id="KW-0788">Thiol protease</keyword>
<dbReference type="Gene3D" id="3.90.70.10">
    <property type="entry name" value="Cysteine proteinases"/>
    <property type="match status" value="1"/>
</dbReference>
<dbReference type="PANTHER" id="PTHR24006">
    <property type="entry name" value="UBIQUITIN CARBOXYL-TERMINAL HYDROLASE"/>
    <property type="match status" value="1"/>
</dbReference>